<gene>
    <name evidence="6" type="ORF">PCON_11154</name>
</gene>
<dbReference type="Gene3D" id="3.40.1050.10">
    <property type="entry name" value="Carbonic anhydrase"/>
    <property type="match status" value="1"/>
</dbReference>
<sequence length="189" mass="21012">METSSWRNSTSIYIHTKTMSLTSANTEQFENSNKKYATTIITDAEKKLSIPPAKKYVIITCMDARIDPAKAFGVTLGDAHIIRNAGGSARDALRSLIISQQLLGTEQVIVVKHTKCGMLAFTNEDLFEKLGVQSQTEEKTLPCDFLPFKDLNKAVKEDIEFLKAHKFVKSDAVSGYIYDVESGRSEKVV</sequence>
<evidence type="ECO:0000313" key="7">
    <source>
        <dbReference type="Proteomes" id="UP000018144"/>
    </source>
</evidence>
<evidence type="ECO:0000313" key="6">
    <source>
        <dbReference type="EMBL" id="CCX11560.1"/>
    </source>
</evidence>
<dbReference type="PANTHER" id="PTHR43175:SF3">
    <property type="entry name" value="CARBON DISULFIDE HYDROLASE"/>
    <property type="match status" value="1"/>
</dbReference>
<keyword evidence="5" id="KW-0456">Lyase</keyword>
<evidence type="ECO:0000256" key="3">
    <source>
        <dbReference type="ARBA" id="ARBA00022833"/>
    </source>
</evidence>
<keyword evidence="2 4" id="KW-0479">Metal-binding</keyword>
<dbReference type="STRING" id="1076935.U4LBM0"/>
<dbReference type="Pfam" id="PF00484">
    <property type="entry name" value="Pro_CA"/>
    <property type="match status" value="1"/>
</dbReference>
<organism evidence="6 7">
    <name type="scientific">Pyronema omphalodes (strain CBS 100304)</name>
    <name type="common">Pyronema confluens</name>
    <dbReference type="NCBI Taxonomy" id="1076935"/>
    <lineage>
        <taxon>Eukaryota</taxon>
        <taxon>Fungi</taxon>
        <taxon>Dikarya</taxon>
        <taxon>Ascomycota</taxon>
        <taxon>Pezizomycotina</taxon>
        <taxon>Pezizomycetes</taxon>
        <taxon>Pezizales</taxon>
        <taxon>Pyronemataceae</taxon>
        <taxon>Pyronema</taxon>
    </lineage>
</organism>
<keyword evidence="7" id="KW-1185">Reference proteome</keyword>
<protein>
    <recommendedName>
        <fullName evidence="5">Carbonic anhydrase</fullName>
        <ecNumber evidence="5">4.2.1.1</ecNumber>
    </recommendedName>
    <alternativeName>
        <fullName evidence="5">Carbonate dehydratase</fullName>
    </alternativeName>
</protein>
<feature type="binding site" evidence="4">
    <location>
        <position position="63"/>
    </location>
    <ligand>
        <name>Zn(2+)</name>
        <dbReference type="ChEBI" id="CHEBI:29105"/>
    </ligand>
</feature>
<comment type="similarity">
    <text evidence="1 5">Belongs to the beta-class carbonic anhydrase family.</text>
</comment>
<dbReference type="GO" id="GO:0004089">
    <property type="term" value="F:carbonate dehydratase activity"/>
    <property type="evidence" value="ECO:0007669"/>
    <property type="project" value="UniProtKB-UniRule"/>
</dbReference>
<dbReference type="EMBL" id="HF935627">
    <property type="protein sequence ID" value="CCX11560.1"/>
    <property type="molecule type" value="Genomic_DNA"/>
</dbReference>
<dbReference type="eggNOG" id="ENOG502RXIV">
    <property type="taxonomic scope" value="Eukaryota"/>
</dbReference>
<dbReference type="GO" id="GO:0008270">
    <property type="term" value="F:zinc ion binding"/>
    <property type="evidence" value="ECO:0007669"/>
    <property type="project" value="UniProtKB-UniRule"/>
</dbReference>
<feature type="binding site" evidence="4">
    <location>
        <position position="116"/>
    </location>
    <ligand>
        <name>Zn(2+)</name>
        <dbReference type="ChEBI" id="CHEBI:29105"/>
    </ligand>
</feature>
<feature type="binding site" evidence="4">
    <location>
        <position position="113"/>
    </location>
    <ligand>
        <name>Zn(2+)</name>
        <dbReference type="ChEBI" id="CHEBI:29105"/>
    </ligand>
</feature>
<dbReference type="OrthoDB" id="10248475at2759"/>
<comment type="cofactor">
    <cofactor evidence="4">
        <name>Zn(2+)</name>
        <dbReference type="ChEBI" id="CHEBI:29105"/>
    </cofactor>
    <text evidence="4">Binds 1 zinc ion per subunit.</text>
</comment>
<dbReference type="EC" id="4.2.1.1" evidence="5"/>
<dbReference type="SUPFAM" id="SSF53056">
    <property type="entry name" value="beta-carbonic anhydrase, cab"/>
    <property type="match status" value="1"/>
</dbReference>
<evidence type="ECO:0000256" key="4">
    <source>
        <dbReference type="PIRSR" id="PIRSR601765-1"/>
    </source>
</evidence>
<reference evidence="6 7" key="1">
    <citation type="journal article" date="2013" name="PLoS Genet.">
        <title>The genome and development-dependent transcriptomes of Pyronema confluens: a window into fungal evolution.</title>
        <authorList>
            <person name="Traeger S."/>
            <person name="Altegoer F."/>
            <person name="Freitag M."/>
            <person name="Gabaldon T."/>
            <person name="Kempken F."/>
            <person name="Kumar A."/>
            <person name="Marcet-Houben M."/>
            <person name="Poggeler S."/>
            <person name="Stajich J.E."/>
            <person name="Nowrousian M."/>
        </authorList>
    </citation>
    <scope>NUCLEOTIDE SEQUENCE [LARGE SCALE GENOMIC DNA]</scope>
    <source>
        <strain evidence="7">CBS 100304</strain>
        <tissue evidence="6">Vegetative mycelium</tissue>
    </source>
</reference>
<evidence type="ECO:0000256" key="2">
    <source>
        <dbReference type="ARBA" id="ARBA00022723"/>
    </source>
</evidence>
<keyword evidence="3 4" id="KW-0862">Zinc</keyword>
<dbReference type="SMART" id="SM00947">
    <property type="entry name" value="Pro_CA"/>
    <property type="match status" value="1"/>
</dbReference>
<dbReference type="CDD" id="cd03379">
    <property type="entry name" value="beta_CA_cladeD"/>
    <property type="match status" value="1"/>
</dbReference>
<dbReference type="OMA" id="AIFTCMD"/>
<comment type="catalytic activity">
    <reaction evidence="5">
        <text>hydrogencarbonate + H(+) = CO2 + H2O</text>
        <dbReference type="Rhea" id="RHEA:10748"/>
        <dbReference type="ChEBI" id="CHEBI:15377"/>
        <dbReference type="ChEBI" id="CHEBI:15378"/>
        <dbReference type="ChEBI" id="CHEBI:16526"/>
        <dbReference type="ChEBI" id="CHEBI:17544"/>
        <dbReference type="EC" id="4.2.1.1"/>
    </reaction>
</comment>
<comment type="function">
    <text evidence="5">Reversible hydration of carbon dioxide.</text>
</comment>
<dbReference type="Proteomes" id="UP000018144">
    <property type="component" value="Unassembled WGS sequence"/>
</dbReference>
<feature type="binding site" evidence="4">
    <location>
        <position position="61"/>
    </location>
    <ligand>
        <name>Zn(2+)</name>
        <dbReference type="ChEBI" id="CHEBI:29105"/>
    </ligand>
</feature>
<proteinExistence type="inferred from homology"/>
<evidence type="ECO:0000256" key="1">
    <source>
        <dbReference type="ARBA" id="ARBA00006217"/>
    </source>
</evidence>
<dbReference type="PANTHER" id="PTHR43175">
    <property type="entry name" value="CARBONIC ANHYDRASE"/>
    <property type="match status" value="1"/>
</dbReference>
<evidence type="ECO:0000256" key="5">
    <source>
        <dbReference type="RuleBase" id="RU003956"/>
    </source>
</evidence>
<dbReference type="InterPro" id="IPR036874">
    <property type="entry name" value="Carbonic_anhydrase_sf"/>
</dbReference>
<name>U4LBM0_PYROM</name>
<dbReference type="InterPro" id="IPR001765">
    <property type="entry name" value="Carbonic_anhydrase"/>
</dbReference>
<accession>U4LBM0</accession>
<dbReference type="AlphaFoldDB" id="U4LBM0"/>